<keyword evidence="5" id="KW-1185">Reference proteome</keyword>
<accession>A0A562TKJ5</accession>
<name>A0A562TKJ5_9SPHI</name>
<dbReference type="Pfam" id="PF06722">
    <property type="entry name" value="EryCIII-like_C"/>
    <property type="match status" value="1"/>
</dbReference>
<dbReference type="GO" id="GO:0017000">
    <property type="term" value="P:antibiotic biosynthetic process"/>
    <property type="evidence" value="ECO:0007669"/>
    <property type="project" value="UniProtKB-ARBA"/>
</dbReference>
<evidence type="ECO:0000313" key="5">
    <source>
        <dbReference type="Proteomes" id="UP000317010"/>
    </source>
</evidence>
<keyword evidence="2 4" id="KW-0808">Transferase</keyword>
<comment type="caution">
    <text evidence="4">The sequence shown here is derived from an EMBL/GenBank/DDBJ whole genome shotgun (WGS) entry which is preliminary data.</text>
</comment>
<feature type="domain" description="Erythromycin biosynthesis protein CIII-like C-terminal" evidence="3">
    <location>
        <begin position="262"/>
        <end position="379"/>
    </location>
</feature>
<evidence type="ECO:0000256" key="2">
    <source>
        <dbReference type="ARBA" id="ARBA00022679"/>
    </source>
</evidence>
<dbReference type="RefSeq" id="WP_144916782.1">
    <property type="nucleotide sequence ID" value="NZ_VLLI01000022.1"/>
</dbReference>
<organism evidence="4 5">
    <name type="scientific">Mucilaginibacter frigoritolerans</name>
    <dbReference type="NCBI Taxonomy" id="652788"/>
    <lineage>
        <taxon>Bacteria</taxon>
        <taxon>Pseudomonadati</taxon>
        <taxon>Bacteroidota</taxon>
        <taxon>Sphingobacteriia</taxon>
        <taxon>Sphingobacteriales</taxon>
        <taxon>Sphingobacteriaceae</taxon>
        <taxon>Mucilaginibacter</taxon>
    </lineage>
</organism>
<comment type="similarity">
    <text evidence="1">Belongs to the UDP-glycosyltransferase family.</text>
</comment>
<dbReference type="InterPro" id="IPR006326">
    <property type="entry name" value="UDPGT_MGT-like"/>
</dbReference>
<proteinExistence type="inferred from homology"/>
<dbReference type="AlphaFoldDB" id="A0A562TKJ5"/>
<reference evidence="4 5" key="1">
    <citation type="submission" date="2019-07" db="EMBL/GenBank/DDBJ databases">
        <title>Genomic Encyclopedia of Archaeal and Bacterial Type Strains, Phase II (KMG-II): from individual species to whole genera.</title>
        <authorList>
            <person name="Goeker M."/>
        </authorList>
    </citation>
    <scope>NUCLEOTIDE SEQUENCE [LARGE SCALE GENOMIC DNA]</scope>
    <source>
        <strain evidence="4 5">ATCC BAA-1854</strain>
    </source>
</reference>
<dbReference type="InterPro" id="IPR002213">
    <property type="entry name" value="UDP_glucos_trans"/>
</dbReference>
<dbReference type="PANTHER" id="PTHR48050">
    <property type="entry name" value="STEROL 3-BETA-GLUCOSYLTRANSFERASE"/>
    <property type="match status" value="1"/>
</dbReference>
<dbReference type="GO" id="GO:0008194">
    <property type="term" value="F:UDP-glycosyltransferase activity"/>
    <property type="evidence" value="ECO:0007669"/>
    <property type="project" value="InterPro"/>
</dbReference>
<dbReference type="EMBL" id="VLLI01000022">
    <property type="protein sequence ID" value="TWI94055.1"/>
    <property type="molecule type" value="Genomic_DNA"/>
</dbReference>
<dbReference type="OrthoDB" id="764352at2"/>
<sequence length="398" mass="44015">MATIAFFNLPARGHLNPTLPVVKELVKLGIDVHYFVGEEYRKLVEDAGSTFHPLPSLNRLGDNPLQSASAPNDKQIALMPFAMGYQAPLVVPELVAVLRTLRPDCLVYNTLSLWPRLAARILDITSIGFRPYHGLREQKSVGAPFSSGKLANLAEETDRRLSALMSSFNKPPLTLIDLVSQVDDLTLMFIVKALQHNAEAFDERFLFVGPSFIEGESEPWPFSDRPDRRMRRAYVSLGTMRNNDPAFYRACFSAFSADEWQVIMSVGEQVTLDSLSPIPDNFLVASSVRQTAVLPHTDVFVTHGGLNSVMESLTFGVPMVIVPSIREQQLTAHRVQALGCGVVLDRDSVTAAFLLQQASAIIDDETIRYRLRTIQEKIVAAGGYKRAATAIANMLKEA</sequence>
<dbReference type="Gene3D" id="3.40.50.2000">
    <property type="entry name" value="Glycogen Phosphorylase B"/>
    <property type="match status" value="2"/>
</dbReference>
<dbReference type="PANTHER" id="PTHR48050:SF13">
    <property type="entry name" value="STEROL 3-BETA-GLUCOSYLTRANSFERASE UGT80A2"/>
    <property type="match status" value="1"/>
</dbReference>
<dbReference type="NCBIfam" id="TIGR01426">
    <property type="entry name" value="MGT"/>
    <property type="match status" value="1"/>
</dbReference>
<gene>
    <name evidence="4" type="ORF">JN11_04872</name>
</gene>
<protein>
    <submittedName>
        <fullName evidence="4">MGT family glycosyltransferase</fullName>
    </submittedName>
</protein>
<dbReference type="SUPFAM" id="SSF53756">
    <property type="entry name" value="UDP-Glycosyltransferase/glycogen phosphorylase"/>
    <property type="match status" value="1"/>
</dbReference>
<evidence type="ECO:0000259" key="3">
    <source>
        <dbReference type="Pfam" id="PF06722"/>
    </source>
</evidence>
<dbReference type="Proteomes" id="UP000317010">
    <property type="component" value="Unassembled WGS sequence"/>
</dbReference>
<dbReference type="InterPro" id="IPR010610">
    <property type="entry name" value="EryCIII-like_C"/>
</dbReference>
<dbReference type="FunFam" id="3.40.50.2000:FF:000072">
    <property type="entry name" value="Glycosyl transferase"/>
    <property type="match status" value="1"/>
</dbReference>
<evidence type="ECO:0000313" key="4">
    <source>
        <dbReference type="EMBL" id="TWI94055.1"/>
    </source>
</evidence>
<dbReference type="CDD" id="cd03784">
    <property type="entry name" value="GT1_Gtf-like"/>
    <property type="match status" value="1"/>
</dbReference>
<dbReference type="InterPro" id="IPR050426">
    <property type="entry name" value="Glycosyltransferase_28"/>
</dbReference>
<dbReference type="GO" id="GO:0016758">
    <property type="term" value="F:hexosyltransferase activity"/>
    <property type="evidence" value="ECO:0007669"/>
    <property type="project" value="InterPro"/>
</dbReference>
<evidence type="ECO:0000256" key="1">
    <source>
        <dbReference type="ARBA" id="ARBA00009995"/>
    </source>
</evidence>